<protein>
    <submittedName>
        <fullName evidence="2">Uncharacterized protein</fullName>
    </submittedName>
</protein>
<name>A0ABX2D3K5_9CYAN</name>
<dbReference type="Proteomes" id="UP000702425">
    <property type="component" value="Unassembled WGS sequence"/>
</dbReference>
<evidence type="ECO:0000313" key="3">
    <source>
        <dbReference type="Proteomes" id="UP000702425"/>
    </source>
</evidence>
<feature type="region of interest" description="Disordered" evidence="1">
    <location>
        <begin position="24"/>
        <end position="49"/>
    </location>
</feature>
<reference evidence="2 3" key="1">
    <citation type="journal article" date="2020" name="Sci. Rep.">
        <title>A novel cyanobacterial geosmin producer, revising GeoA distribution and dispersion patterns in Bacteria.</title>
        <authorList>
            <person name="Churro C."/>
            <person name="Semedo-Aguiar A.P."/>
            <person name="Silva A.D."/>
            <person name="Pereira-Leal J.B."/>
            <person name="Leite R.B."/>
        </authorList>
    </citation>
    <scope>NUCLEOTIDE SEQUENCE [LARGE SCALE GENOMIC DNA]</scope>
    <source>
        <strain evidence="2 3">IPMA8</strain>
    </source>
</reference>
<sequence>MLVHFRQRININVVNKVNERVVKRSQESRLEGSQESGTEAEKASEGKNRGKLIIDATCGPADITYPTDLKILNSAREKTESIIDILHRENQKGCISLLQIHQVES</sequence>
<feature type="compositionally biased region" description="Basic and acidic residues" evidence="1">
    <location>
        <begin position="39"/>
        <end position="48"/>
    </location>
</feature>
<evidence type="ECO:0000256" key="1">
    <source>
        <dbReference type="SAM" id="MobiDB-lite"/>
    </source>
</evidence>
<evidence type="ECO:0000313" key="2">
    <source>
        <dbReference type="EMBL" id="NQE37226.1"/>
    </source>
</evidence>
<accession>A0ABX2D3K5</accession>
<gene>
    <name evidence="2" type="ORF">E5S67_04995</name>
</gene>
<comment type="caution">
    <text evidence="2">The sequence shown here is derived from an EMBL/GenBank/DDBJ whole genome shotgun (WGS) entry which is preliminary data.</text>
</comment>
<dbReference type="EMBL" id="SRRZ01000118">
    <property type="protein sequence ID" value="NQE37226.1"/>
    <property type="molecule type" value="Genomic_DNA"/>
</dbReference>
<keyword evidence="3" id="KW-1185">Reference proteome</keyword>
<organism evidence="2 3">
    <name type="scientific">Microcoleus asticus IPMA8</name>
    <dbReference type="NCBI Taxonomy" id="2563858"/>
    <lineage>
        <taxon>Bacteria</taxon>
        <taxon>Bacillati</taxon>
        <taxon>Cyanobacteriota</taxon>
        <taxon>Cyanophyceae</taxon>
        <taxon>Oscillatoriophycideae</taxon>
        <taxon>Oscillatoriales</taxon>
        <taxon>Microcoleaceae</taxon>
        <taxon>Microcoleus</taxon>
        <taxon>Microcoleus asticus</taxon>
    </lineage>
</organism>
<proteinExistence type="predicted"/>